<name>A0A087SMS1_AUXPR</name>
<evidence type="ECO:0000313" key="2">
    <source>
        <dbReference type="Proteomes" id="UP000028924"/>
    </source>
</evidence>
<dbReference type="RefSeq" id="XP_011399981.1">
    <property type="nucleotide sequence ID" value="XM_011401679.1"/>
</dbReference>
<protein>
    <submittedName>
        <fullName evidence="1">Uncharacterized protein</fullName>
    </submittedName>
</protein>
<evidence type="ECO:0000313" key="1">
    <source>
        <dbReference type="EMBL" id="KFM27025.1"/>
    </source>
</evidence>
<sequence length="188" mass="20868">MECLACQCCHAKAIAATSLQASCFRQRFLPATQQCSHRRRSSGCRSPEHLDGSVREHVDACAGAKGGAALHMQGQGRHRTLLTPEALLLLAIEVDLQAWEARYLRGESSVYRHREGDSSARSHDMNTANLLRTSPVINLPWPCCRQPCPWCSPQQPQLPLHCLHRPWRASPRWAPASCSVHTCRGATI</sequence>
<dbReference type="GeneID" id="23617248"/>
<reference evidence="1 2" key="1">
    <citation type="journal article" date="2014" name="BMC Genomics">
        <title>Oil accumulation mechanisms of the oleaginous microalga Chlorella protothecoides revealed through its genome, transcriptomes, and proteomes.</title>
        <authorList>
            <person name="Gao C."/>
            <person name="Wang Y."/>
            <person name="Shen Y."/>
            <person name="Yan D."/>
            <person name="He X."/>
            <person name="Dai J."/>
            <person name="Wu Q."/>
        </authorList>
    </citation>
    <scope>NUCLEOTIDE SEQUENCE [LARGE SCALE GENOMIC DNA]</scope>
    <source>
        <strain evidence="1 2">0710</strain>
    </source>
</reference>
<accession>A0A087SMS1</accession>
<organism evidence="1 2">
    <name type="scientific">Auxenochlorella protothecoides</name>
    <name type="common">Green microalga</name>
    <name type="synonym">Chlorella protothecoides</name>
    <dbReference type="NCBI Taxonomy" id="3075"/>
    <lineage>
        <taxon>Eukaryota</taxon>
        <taxon>Viridiplantae</taxon>
        <taxon>Chlorophyta</taxon>
        <taxon>core chlorophytes</taxon>
        <taxon>Trebouxiophyceae</taxon>
        <taxon>Chlorellales</taxon>
        <taxon>Chlorellaceae</taxon>
        <taxon>Auxenochlorella</taxon>
    </lineage>
</organism>
<dbReference type="Proteomes" id="UP000028924">
    <property type="component" value="Unassembled WGS sequence"/>
</dbReference>
<keyword evidence="2" id="KW-1185">Reference proteome</keyword>
<dbReference type="AlphaFoldDB" id="A0A087SMS1"/>
<dbReference type="EMBL" id="KL662141">
    <property type="protein sequence ID" value="KFM27025.1"/>
    <property type="molecule type" value="Genomic_DNA"/>
</dbReference>
<gene>
    <name evidence="1" type="ORF">F751_5857</name>
</gene>
<dbReference type="KEGG" id="apro:F751_5857"/>
<proteinExistence type="predicted"/>